<proteinExistence type="predicted"/>
<accession>A0A9Q5HXU2</accession>
<organism evidence="1 2">
    <name type="scientific">Sanghuangporus baumii</name>
    <name type="common">Phellinus baumii</name>
    <dbReference type="NCBI Taxonomy" id="108892"/>
    <lineage>
        <taxon>Eukaryota</taxon>
        <taxon>Fungi</taxon>
        <taxon>Dikarya</taxon>
        <taxon>Basidiomycota</taxon>
        <taxon>Agaricomycotina</taxon>
        <taxon>Agaricomycetes</taxon>
        <taxon>Hymenochaetales</taxon>
        <taxon>Hymenochaetaceae</taxon>
        <taxon>Sanghuangporus</taxon>
    </lineage>
</organism>
<gene>
    <name evidence="1" type="ORF">A7U60_g5239</name>
</gene>
<dbReference type="EMBL" id="LNZH02000189">
    <property type="protein sequence ID" value="OCB87712.1"/>
    <property type="molecule type" value="Genomic_DNA"/>
</dbReference>
<evidence type="ECO:0000313" key="1">
    <source>
        <dbReference type="EMBL" id="OCB87712.1"/>
    </source>
</evidence>
<keyword evidence="2" id="KW-1185">Reference proteome</keyword>
<sequence length="68" mass="7964">MSADTKTDSTERLRSFYTKQSAYPKQIDYQSEYRRARRKASAALKYGLDPILDRFAAALLMREVEERV</sequence>
<protein>
    <submittedName>
        <fullName evidence="1">Uncharacterized protein</fullName>
    </submittedName>
</protein>
<evidence type="ECO:0000313" key="2">
    <source>
        <dbReference type="Proteomes" id="UP000757232"/>
    </source>
</evidence>
<comment type="caution">
    <text evidence="1">The sequence shown here is derived from an EMBL/GenBank/DDBJ whole genome shotgun (WGS) entry which is preliminary data.</text>
</comment>
<reference evidence="1" key="1">
    <citation type="submission" date="2016-06" db="EMBL/GenBank/DDBJ databases">
        <title>Draft Genome sequence of the fungus Inonotus baumii.</title>
        <authorList>
            <person name="Zhu H."/>
            <person name="Lin W."/>
        </authorList>
    </citation>
    <scope>NUCLEOTIDE SEQUENCE</scope>
    <source>
        <strain evidence="1">821</strain>
    </source>
</reference>
<dbReference type="AlphaFoldDB" id="A0A9Q5HXU2"/>
<dbReference type="Proteomes" id="UP000757232">
    <property type="component" value="Unassembled WGS sequence"/>
</dbReference>
<name>A0A9Q5HXU2_SANBA</name>